<dbReference type="AlphaFoldDB" id="A0AAX6RRP0"/>
<keyword evidence="3" id="KW-1185">Reference proteome</keyword>
<reference evidence="4" key="1">
    <citation type="submission" date="2025-08" db="UniProtKB">
        <authorList>
            <consortium name="RefSeq"/>
        </authorList>
    </citation>
    <scope>IDENTIFICATION</scope>
</reference>
<keyword evidence="2" id="KW-0677">Repeat</keyword>
<evidence type="ECO:0000313" key="3">
    <source>
        <dbReference type="Proteomes" id="UP000694906"/>
    </source>
</evidence>
<proteinExistence type="predicted"/>
<accession>A0AAX6RRP0</accession>
<evidence type="ECO:0000256" key="2">
    <source>
        <dbReference type="ARBA" id="ARBA00022737"/>
    </source>
</evidence>
<dbReference type="GO" id="GO:0005737">
    <property type="term" value="C:cytoplasm"/>
    <property type="evidence" value="ECO:0007669"/>
    <property type="project" value="TreeGrafter"/>
</dbReference>
<dbReference type="Proteomes" id="UP000694906">
    <property type="component" value="Unplaced"/>
</dbReference>
<name>A0AAX6RRP0_HETGA</name>
<organism evidence="3 4">
    <name type="scientific">Heterocephalus glaber</name>
    <name type="common">Naked mole rat</name>
    <dbReference type="NCBI Taxonomy" id="10181"/>
    <lineage>
        <taxon>Eukaryota</taxon>
        <taxon>Metazoa</taxon>
        <taxon>Chordata</taxon>
        <taxon>Craniata</taxon>
        <taxon>Vertebrata</taxon>
        <taxon>Euteleostomi</taxon>
        <taxon>Mammalia</taxon>
        <taxon>Eutheria</taxon>
        <taxon>Euarchontoglires</taxon>
        <taxon>Glires</taxon>
        <taxon>Rodentia</taxon>
        <taxon>Hystricomorpha</taxon>
        <taxon>Bathyergidae</taxon>
        <taxon>Heterocephalus</taxon>
    </lineage>
</organism>
<dbReference type="SUPFAM" id="SSF52047">
    <property type="entry name" value="RNI-like"/>
    <property type="match status" value="1"/>
</dbReference>
<evidence type="ECO:0000256" key="1">
    <source>
        <dbReference type="ARBA" id="ARBA00022614"/>
    </source>
</evidence>
<gene>
    <name evidence="4" type="primary">LOC101702851</name>
</gene>
<protein>
    <submittedName>
        <fullName evidence="4">PRAME family member 12-like</fullName>
    </submittedName>
</protein>
<dbReference type="PANTHER" id="PTHR14224:SF19">
    <property type="entry name" value="PRAME FAMILY MEMBER 11-RELATED"/>
    <property type="match status" value="1"/>
</dbReference>
<dbReference type="InterPro" id="IPR050694">
    <property type="entry name" value="LRRC14/PRAME"/>
</dbReference>
<sequence>MSAYNKSRCGGGCLSTRIWWCRTCRDKNLVIQAVKELPRQLSPPLFMEAFTRAHTEVLKAMMQNLHKLLLSHISGPACISTAEWKQLITIIHFSFSQVAQLEEEICRPSLSWKVTWTIHLSKMGCLTFPLETLAVTHCQLSRSDWEHLSQCLSISQVKHLYLKGVRLTV</sequence>
<dbReference type="PANTHER" id="PTHR14224">
    <property type="entry name" value="SIMILAR TO PREFERENTIALLY EXPRESSED ANTIGEN IN MELANOMA-LIKE 3"/>
    <property type="match status" value="1"/>
</dbReference>
<evidence type="ECO:0000313" key="4">
    <source>
        <dbReference type="RefSeq" id="XP_021099099.1"/>
    </source>
</evidence>
<dbReference type="RefSeq" id="XP_021099099.1">
    <property type="nucleotide sequence ID" value="XM_021243440.1"/>
</dbReference>
<dbReference type="GeneID" id="101702851"/>
<keyword evidence="1" id="KW-0433">Leucine-rich repeat</keyword>